<dbReference type="STRING" id="431241.G0REC1"/>
<dbReference type="eggNOG" id="KOG3928">
    <property type="taxonomic scope" value="Eukaryota"/>
</dbReference>
<evidence type="ECO:0000256" key="2">
    <source>
        <dbReference type="ARBA" id="ARBA00009863"/>
    </source>
</evidence>
<protein>
    <recommendedName>
        <fullName evidence="7">Small ribosomal subunit protein mS29</fullName>
    </recommendedName>
</protein>
<dbReference type="InterPro" id="IPR019368">
    <property type="entry name" value="Ribosomal_mS29"/>
</dbReference>
<evidence type="ECO:0000256" key="3">
    <source>
        <dbReference type="ARBA" id="ARBA00022946"/>
    </source>
</evidence>
<dbReference type="RefSeq" id="XP_006963754.1">
    <property type="nucleotide sequence ID" value="XM_006963692.1"/>
</dbReference>
<reference evidence="8 9" key="1">
    <citation type="journal article" date="2008" name="Nat. Biotechnol.">
        <title>Genome sequencing and analysis of the biomass-degrading fungus Trichoderma reesei (syn. Hypocrea jecorina).</title>
        <authorList>
            <person name="Martinez D."/>
            <person name="Berka R.M."/>
            <person name="Henrissat B."/>
            <person name="Saloheimo M."/>
            <person name="Arvas M."/>
            <person name="Baker S.E."/>
            <person name="Chapman J."/>
            <person name="Chertkov O."/>
            <person name="Coutinho P.M."/>
            <person name="Cullen D."/>
            <person name="Danchin E.G."/>
            <person name="Grigoriev I.V."/>
            <person name="Harris P."/>
            <person name="Jackson M."/>
            <person name="Kubicek C.P."/>
            <person name="Han C.S."/>
            <person name="Ho I."/>
            <person name="Larrondo L.F."/>
            <person name="de Leon A.L."/>
            <person name="Magnuson J.K."/>
            <person name="Merino S."/>
            <person name="Misra M."/>
            <person name="Nelson B."/>
            <person name="Putnam N."/>
            <person name="Robbertse B."/>
            <person name="Salamov A.A."/>
            <person name="Schmoll M."/>
            <person name="Terry A."/>
            <person name="Thayer N."/>
            <person name="Westerholm-Parvinen A."/>
            <person name="Schoch C.L."/>
            <person name="Yao J."/>
            <person name="Barabote R."/>
            <person name="Nelson M.A."/>
            <person name="Detter C."/>
            <person name="Bruce D."/>
            <person name="Kuske C.R."/>
            <person name="Xie G."/>
            <person name="Richardson P."/>
            <person name="Rokhsar D.S."/>
            <person name="Lucas S.M."/>
            <person name="Rubin E.M."/>
            <person name="Dunn-Coleman N."/>
            <person name="Ward M."/>
            <person name="Brettin T.S."/>
        </authorList>
    </citation>
    <scope>NUCLEOTIDE SEQUENCE [LARGE SCALE GENOMIC DNA]</scope>
    <source>
        <strain evidence="8 9">QM6a</strain>
    </source>
</reference>
<dbReference type="AlphaFoldDB" id="G0REC1"/>
<evidence type="ECO:0000256" key="6">
    <source>
        <dbReference type="ARBA" id="ARBA00023274"/>
    </source>
</evidence>
<sequence>MASISLRSLVRPSLPVAPRIQPIIIAAFSTTSLVSAAAPPAIKNRKDLPKKTKKTYKKKQNIVPVKKPAPGERKAFRKRIQLSNNSALPVAGLDALEAQTMARAESSGRMFAVPDEVVDQLRALEAFKSTQTWNLFRKPHVLVRKETVELMGRLEASLEKKEAFKCYQCQDLTNGNTEYSPVPDTEPMQFTQPVYCLKLLQNIYKANRAVLEKTPLKQDWSRLSATLKPGSTLADLALSAKESEFAWPTLSALWTELTQPGQPPVLLTLDGLAHINKVSAYRDPAFNPVHAHELLLVRTFVDALSGKTKLPNGGAVIAATSQNNTHFHPSQELALSQLEAGQAGKPVPKPDPYERKYDDRVYDALKNSTVMRLEGVSKEEARVLMEYWGASGMLRSVLDSRVVAEKWALGGHGIVGEMERASLITMRM</sequence>
<dbReference type="HOGENOM" id="CLU_046315_1_0_1"/>
<evidence type="ECO:0000313" key="9">
    <source>
        <dbReference type="Proteomes" id="UP000008984"/>
    </source>
</evidence>
<keyword evidence="3" id="KW-0809">Transit peptide</keyword>
<dbReference type="GO" id="GO:0003735">
    <property type="term" value="F:structural constituent of ribosome"/>
    <property type="evidence" value="ECO:0007669"/>
    <property type="project" value="TreeGrafter"/>
</dbReference>
<keyword evidence="4" id="KW-0689">Ribosomal protein</keyword>
<keyword evidence="6" id="KW-0687">Ribonucleoprotein</keyword>
<dbReference type="OrthoDB" id="274828at2759"/>
<accession>G0REC1</accession>
<evidence type="ECO:0000313" key="8">
    <source>
        <dbReference type="EMBL" id="EGR50244.1"/>
    </source>
</evidence>
<comment type="similarity">
    <text evidence="2">Belongs to the mitochondrion-specific ribosomal protein mS29 family.</text>
</comment>
<dbReference type="Proteomes" id="UP000008984">
    <property type="component" value="Unassembled WGS sequence"/>
</dbReference>
<gene>
    <name evidence="8" type="ORF">TRIREDRAFT_58539</name>
</gene>
<dbReference type="EMBL" id="GL985060">
    <property type="protein sequence ID" value="EGR50244.1"/>
    <property type="molecule type" value="Genomic_DNA"/>
</dbReference>
<dbReference type="PANTHER" id="PTHR12810:SF0">
    <property type="entry name" value="SMALL RIBOSOMAL SUBUNIT PROTEIN MS29"/>
    <property type="match status" value="1"/>
</dbReference>
<evidence type="ECO:0000256" key="7">
    <source>
        <dbReference type="ARBA" id="ARBA00035140"/>
    </source>
</evidence>
<keyword evidence="5" id="KW-0496">Mitochondrion</keyword>
<dbReference type="GO" id="GO:0005763">
    <property type="term" value="C:mitochondrial small ribosomal subunit"/>
    <property type="evidence" value="ECO:0007669"/>
    <property type="project" value="TreeGrafter"/>
</dbReference>
<evidence type="ECO:0000256" key="4">
    <source>
        <dbReference type="ARBA" id="ARBA00022980"/>
    </source>
</evidence>
<keyword evidence="9" id="KW-1185">Reference proteome</keyword>
<dbReference type="KEGG" id="tre:TRIREDRAFT_58539"/>
<dbReference type="VEuPathDB" id="FungiDB:TRIREDRAFT_58539"/>
<evidence type="ECO:0000256" key="5">
    <source>
        <dbReference type="ARBA" id="ARBA00023128"/>
    </source>
</evidence>
<proteinExistence type="inferred from homology"/>
<name>G0REC1_HYPJQ</name>
<organism evidence="9">
    <name type="scientific">Hypocrea jecorina (strain QM6a)</name>
    <name type="common">Trichoderma reesei</name>
    <dbReference type="NCBI Taxonomy" id="431241"/>
    <lineage>
        <taxon>Eukaryota</taxon>
        <taxon>Fungi</taxon>
        <taxon>Dikarya</taxon>
        <taxon>Ascomycota</taxon>
        <taxon>Pezizomycotina</taxon>
        <taxon>Sordariomycetes</taxon>
        <taxon>Hypocreomycetidae</taxon>
        <taxon>Hypocreales</taxon>
        <taxon>Hypocreaceae</taxon>
        <taxon>Trichoderma</taxon>
    </lineage>
</organism>
<comment type="subcellular location">
    <subcellularLocation>
        <location evidence="1">Mitochondrion</location>
    </subcellularLocation>
</comment>
<dbReference type="Pfam" id="PF10236">
    <property type="entry name" value="DAP3"/>
    <property type="match status" value="1"/>
</dbReference>
<dbReference type="GeneID" id="18486312"/>
<evidence type="ECO:0000256" key="1">
    <source>
        <dbReference type="ARBA" id="ARBA00004173"/>
    </source>
</evidence>
<dbReference type="PANTHER" id="PTHR12810">
    <property type="entry name" value="MITOCHONDRIAL 28S RIBOSOMAL PROTEIN S29"/>
    <property type="match status" value="1"/>
</dbReference>